<dbReference type="PANTHER" id="PTHR36245">
    <property type="entry name" value="GLYCINE-RICH PROTEIN DOT1-LIKE"/>
    <property type="match status" value="1"/>
</dbReference>
<dbReference type="GeneID" id="111458855"/>
<reference evidence="3" key="1">
    <citation type="submission" date="2025-08" db="UniProtKB">
        <authorList>
            <consortium name="RefSeq"/>
        </authorList>
    </citation>
    <scope>IDENTIFICATION</scope>
    <source>
        <tissue evidence="3">Young leaves</tissue>
    </source>
</reference>
<evidence type="ECO:0000313" key="3">
    <source>
        <dbReference type="RefSeq" id="XP_022957462.1"/>
    </source>
</evidence>
<dbReference type="AlphaFoldDB" id="A0A6J1GZ71"/>
<feature type="signal peptide" evidence="1">
    <location>
        <begin position="1"/>
        <end position="24"/>
    </location>
</feature>
<organism evidence="2 3">
    <name type="scientific">Cucurbita moschata</name>
    <name type="common">Winter crookneck squash</name>
    <name type="synonym">Cucurbita pepo var. moschata</name>
    <dbReference type="NCBI Taxonomy" id="3662"/>
    <lineage>
        <taxon>Eukaryota</taxon>
        <taxon>Viridiplantae</taxon>
        <taxon>Streptophyta</taxon>
        <taxon>Embryophyta</taxon>
        <taxon>Tracheophyta</taxon>
        <taxon>Spermatophyta</taxon>
        <taxon>Magnoliopsida</taxon>
        <taxon>eudicotyledons</taxon>
        <taxon>Gunneridae</taxon>
        <taxon>Pentapetalae</taxon>
        <taxon>rosids</taxon>
        <taxon>fabids</taxon>
        <taxon>Cucurbitales</taxon>
        <taxon>Cucurbitaceae</taxon>
        <taxon>Cucurbiteae</taxon>
        <taxon>Cucurbita</taxon>
    </lineage>
</organism>
<dbReference type="KEGG" id="cmos:111458855"/>
<gene>
    <name evidence="3" type="primary">LOC111458855</name>
</gene>
<proteinExistence type="predicted"/>
<name>A0A6J1GZ71_CUCMO</name>
<dbReference type="Proteomes" id="UP000504609">
    <property type="component" value="Unplaced"/>
</dbReference>
<keyword evidence="2" id="KW-1185">Reference proteome</keyword>
<evidence type="ECO:0000313" key="2">
    <source>
        <dbReference type="Proteomes" id="UP000504609"/>
    </source>
</evidence>
<evidence type="ECO:0000256" key="1">
    <source>
        <dbReference type="SAM" id="SignalP"/>
    </source>
</evidence>
<accession>A0A6J1GZ71</accession>
<dbReference type="RefSeq" id="XP_022957462.1">
    <property type="nucleotide sequence ID" value="XM_023101694.1"/>
</dbReference>
<dbReference type="PANTHER" id="PTHR36245:SF7">
    <property type="entry name" value="GLYCINE-RICH PROTEIN"/>
    <property type="match status" value="1"/>
</dbReference>
<sequence length="142" mass="14783">MGRRRELTLMFLLFCSTIPAISSALQQQILPTESNYHQKTNAEKHGKDGVTNRISSIYSARAITVSQGIGHGSAAGGGENGGGGRPQAGGGGAAVIPVYAAGSAQAHHRQGRTRNAGNHYENNMGLLVASVLAAIVHLHLVF</sequence>
<protein>
    <submittedName>
        <fullName evidence="3">Glycine-rich RNA-binding protein GRP1A-like</fullName>
    </submittedName>
</protein>
<keyword evidence="1" id="KW-0732">Signal</keyword>
<feature type="chain" id="PRO_5026712964" evidence="1">
    <location>
        <begin position="25"/>
        <end position="142"/>
    </location>
</feature>